<proteinExistence type="predicted"/>
<reference evidence="1 2" key="1">
    <citation type="submission" date="2022-01" db="EMBL/GenBank/DDBJ databases">
        <authorList>
            <person name="Xiong W."/>
            <person name="Schranz E."/>
        </authorList>
    </citation>
    <scope>NUCLEOTIDE SEQUENCE [LARGE SCALE GENOMIC DNA]</scope>
</reference>
<protein>
    <submittedName>
        <fullName evidence="1">Uncharacterized protein</fullName>
    </submittedName>
</protein>
<dbReference type="InterPro" id="IPR052035">
    <property type="entry name" value="ZnF_BED_domain_contain"/>
</dbReference>
<dbReference type="SUPFAM" id="SSF53098">
    <property type="entry name" value="Ribonuclease H-like"/>
    <property type="match status" value="1"/>
</dbReference>
<dbReference type="PANTHER" id="PTHR46481:SF6">
    <property type="entry name" value="ZINC FINGER BED DOMAIN-CONTAINING PROTEIN RICESLEEPER 2-LIKE"/>
    <property type="match status" value="1"/>
</dbReference>
<organism evidence="1 2">
    <name type="scientific">Lactuca virosa</name>
    <dbReference type="NCBI Taxonomy" id="75947"/>
    <lineage>
        <taxon>Eukaryota</taxon>
        <taxon>Viridiplantae</taxon>
        <taxon>Streptophyta</taxon>
        <taxon>Embryophyta</taxon>
        <taxon>Tracheophyta</taxon>
        <taxon>Spermatophyta</taxon>
        <taxon>Magnoliopsida</taxon>
        <taxon>eudicotyledons</taxon>
        <taxon>Gunneridae</taxon>
        <taxon>Pentapetalae</taxon>
        <taxon>asterids</taxon>
        <taxon>campanulids</taxon>
        <taxon>Asterales</taxon>
        <taxon>Asteraceae</taxon>
        <taxon>Cichorioideae</taxon>
        <taxon>Cichorieae</taxon>
        <taxon>Lactucinae</taxon>
        <taxon>Lactuca</taxon>
    </lineage>
</organism>
<evidence type="ECO:0000313" key="2">
    <source>
        <dbReference type="Proteomes" id="UP001157418"/>
    </source>
</evidence>
<evidence type="ECO:0000313" key="1">
    <source>
        <dbReference type="EMBL" id="CAH1422341.1"/>
    </source>
</evidence>
<dbReference type="EMBL" id="CAKMRJ010001112">
    <property type="protein sequence ID" value="CAH1422341.1"/>
    <property type="molecule type" value="Genomic_DNA"/>
</dbReference>
<name>A0AAU9M9Z7_9ASTR</name>
<comment type="caution">
    <text evidence="1">The sequence shown here is derived from an EMBL/GenBank/DDBJ whole genome shotgun (WGS) entry which is preliminary data.</text>
</comment>
<dbReference type="Proteomes" id="UP001157418">
    <property type="component" value="Unassembled WGS sequence"/>
</dbReference>
<keyword evidence="2" id="KW-1185">Reference proteome</keyword>
<accession>A0AAU9M9Z7</accession>
<dbReference type="InterPro" id="IPR012337">
    <property type="entry name" value="RNaseH-like_sf"/>
</dbReference>
<gene>
    <name evidence="1" type="ORF">LVIROSA_LOCUS9679</name>
</gene>
<sequence>MISSNNGVMATRNPKFSQETFQEMVTHAMVIHDLPFSFFEYEGVRNFCKYLEPEASLVCKNTSKSDIKKLYATQQKRLRDELLRCPSRICLTSDAWASIVIDGYLSLTAHYVDSSWILQKRILNFSHFPPPHTGVAIAENLG</sequence>
<dbReference type="AlphaFoldDB" id="A0AAU9M9Z7"/>
<dbReference type="PANTHER" id="PTHR46481">
    <property type="entry name" value="ZINC FINGER BED DOMAIN-CONTAINING PROTEIN 4"/>
    <property type="match status" value="1"/>
</dbReference>